<dbReference type="Pfam" id="PF00196">
    <property type="entry name" value="GerE"/>
    <property type="match status" value="1"/>
</dbReference>
<dbReference type="PRINTS" id="PR00038">
    <property type="entry name" value="HTHLUXR"/>
</dbReference>
<dbReference type="GO" id="GO:0006355">
    <property type="term" value="P:regulation of DNA-templated transcription"/>
    <property type="evidence" value="ECO:0007669"/>
    <property type="project" value="InterPro"/>
</dbReference>
<keyword evidence="3" id="KW-0804">Transcription</keyword>
<dbReference type="Gene3D" id="1.10.10.10">
    <property type="entry name" value="Winged helix-like DNA-binding domain superfamily/Winged helix DNA-binding domain"/>
    <property type="match status" value="1"/>
</dbReference>
<dbReference type="PROSITE" id="PS00622">
    <property type="entry name" value="HTH_LUXR_1"/>
    <property type="match status" value="1"/>
</dbReference>
<protein>
    <recommendedName>
        <fullName evidence="4">HTH luxR-type domain-containing protein</fullName>
    </recommendedName>
</protein>
<sequence length="225" mass="26066">MFYPALLTDIDDTIAAIAETADQYPGVVIIHNVQDLSILYMNAPGLRQLNISLEQLRAMSNMEYHNRYFNPDDAKDYVPKIRRLLESNSDETITFFQQVRTCPKRGWVWHMSSIKILLRDQEEQPLLSITTSIPVNPDQHITGKVSRLLDENQFLRNHYHTFSQLGKREKEILKWLALGKNAGEIAALLFIAPTTVETHRRNIKRKLNVATIYELIEFARAFDLI</sequence>
<evidence type="ECO:0000256" key="2">
    <source>
        <dbReference type="ARBA" id="ARBA00023125"/>
    </source>
</evidence>
<organism evidence="5 6">
    <name type="scientific">Filimonas zeae</name>
    <dbReference type="NCBI Taxonomy" id="1737353"/>
    <lineage>
        <taxon>Bacteria</taxon>
        <taxon>Pseudomonadati</taxon>
        <taxon>Bacteroidota</taxon>
        <taxon>Chitinophagia</taxon>
        <taxon>Chitinophagales</taxon>
        <taxon>Chitinophagaceae</taxon>
        <taxon>Filimonas</taxon>
    </lineage>
</organism>
<dbReference type="InterPro" id="IPR016032">
    <property type="entry name" value="Sig_transdc_resp-reg_C-effctor"/>
</dbReference>
<keyword evidence="1" id="KW-0805">Transcription regulation</keyword>
<evidence type="ECO:0000256" key="1">
    <source>
        <dbReference type="ARBA" id="ARBA00023015"/>
    </source>
</evidence>
<dbReference type="SUPFAM" id="SSF55785">
    <property type="entry name" value="PYP-like sensor domain (PAS domain)"/>
    <property type="match status" value="1"/>
</dbReference>
<dbReference type="AlphaFoldDB" id="A0A917MZF4"/>
<feature type="domain" description="HTH luxR-type" evidence="4">
    <location>
        <begin position="158"/>
        <end position="223"/>
    </location>
</feature>
<accession>A0A917MZF4</accession>
<dbReference type="InterPro" id="IPR036388">
    <property type="entry name" value="WH-like_DNA-bd_sf"/>
</dbReference>
<proteinExistence type="predicted"/>
<dbReference type="InterPro" id="IPR000792">
    <property type="entry name" value="Tscrpt_reg_LuxR_C"/>
</dbReference>
<dbReference type="SMART" id="SM00421">
    <property type="entry name" value="HTH_LUXR"/>
    <property type="match status" value="1"/>
</dbReference>
<dbReference type="PANTHER" id="PTHR44688:SF16">
    <property type="entry name" value="DNA-BINDING TRANSCRIPTIONAL ACTIVATOR DEVR_DOSR"/>
    <property type="match status" value="1"/>
</dbReference>
<gene>
    <name evidence="5" type="ORF">GCM10011379_57810</name>
</gene>
<dbReference type="PROSITE" id="PS50043">
    <property type="entry name" value="HTH_LUXR_2"/>
    <property type="match status" value="1"/>
</dbReference>
<name>A0A917MZF4_9BACT</name>
<reference evidence="5" key="2">
    <citation type="submission" date="2020-09" db="EMBL/GenBank/DDBJ databases">
        <authorList>
            <person name="Sun Q."/>
            <person name="Zhou Y."/>
        </authorList>
    </citation>
    <scope>NUCLEOTIDE SEQUENCE</scope>
    <source>
        <strain evidence="5">CGMCC 1.15290</strain>
    </source>
</reference>
<evidence type="ECO:0000313" key="6">
    <source>
        <dbReference type="Proteomes" id="UP000627292"/>
    </source>
</evidence>
<evidence type="ECO:0000313" key="5">
    <source>
        <dbReference type="EMBL" id="GGH83030.1"/>
    </source>
</evidence>
<dbReference type="PANTHER" id="PTHR44688">
    <property type="entry name" value="DNA-BINDING TRANSCRIPTIONAL ACTIVATOR DEVR_DOSR"/>
    <property type="match status" value="1"/>
</dbReference>
<dbReference type="InterPro" id="IPR035965">
    <property type="entry name" value="PAS-like_dom_sf"/>
</dbReference>
<dbReference type="CDD" id="cd06170">
    <property type="entry name" value="LuxR_C_like"/>
    <property type="match status" value="1"/>
</dbReference>
<dbReference type="Proteomes" id="UP000627292">
    <property type="component" value="Unassembled WGS sequence"/>
</dbReference>
<comment type="caution">
    <text evidence="5">The sequence shown here is derived from an EMBL/GenBank/DDBJ whole genome shotgun (WGS) entry which is preliminary data.</text>
</comment>
<reference evidence="5" key="1">
    <citation type="journal article" date="2014" name="Int. J. Syst. Evol. Microbiol.">
        <title>Complete genome sequence of Corynebacterium casei LMG S-19264T (=DSM 44701T), isolated from a smear-ripened cheese.</title>
        <authorList>
            <consortium name="US DOE Joint Genome Institute (JGI-PGF)"/>
            <person name="Walter F."/>
            <person name="Albersmeier A."/>
            <person name="Kalinowski J."/>
            <person name="Ruckert C."/>
        </authorList>
    </citation>
    <scope>NUCLEOTIDE SEQUENCE</scope>
    <source>
        <strain evidence="5">CGMCC 1.15290</strain>
    </source>
</reference>
<evidence type="ECO:0000259" key="4">
    <source>
        <dbReference type="PROSITE" id="PS50043"/>
    </source>
</evidence>
<evidence type="ECO:0000256" key="3">
    <source>
        <dbReference type="ARBA" id="ARBA00023163"/>
    </source>
</evidence>
<dbReference type="SUPFAM" id="SSF46894">
    <property type="entry name" value="C-terminal effector domain of the bipartite response regulators"/>
    <property type="match status" value="1"/>
</dbReference>
<dbReference type="EMBL" id="BMIB01000008">
    <property type="protein sequence ID" value="GGH83030.1"/>
    <property type="molecule type" value="Genomic_DNA"/>
</dbReference>
<dbReference type="RefSeq" id="WP_188959281.1">
    <property type="nucleotide sequence ID" value="NZ_BMIB01000008.1"/>
</dbReference>
<keyword evidence="2" id="KW-0238">DNA-binding</keyword>
<dbReference type="GO" id="GO:0003677">
    <property type="term" value="F:DNA binding"/>
    <property type="evidence" value="ECO:0007669"/>
    <property type="project" value="UniProtKB-KW"/>
</dbReference>
<keyword evidence="6" id="KW-1185">Reference proteome</keyword>